<organism evidence="1 2">
    <name type="scientific">Scytonema hofmannii PCC 7110</name>
    <dbReference type="NCBI Taxonomy" id="128403"/>
    <lineage>
        <taxon>Bacteria</taxon>
        <taxon>Bacillati</taxon>
        <taxon>Cyanobacteriota</taxon>
        <taxon>Cyanophyceae</taxon>
        <taxon>Nostocales</taxon>
        <taxon>Scytonemataceae</taxon>
        <taxon>Scytonema</taxon>
    </lineage>
</organism>
<protein>
    <submittedName>
        <fullName evidence="1">Uncharacterized protein</fullName>
    </submittedName>
</protein>
<sequence length="118" mass="13393">MNTLVCMEVKKIELTSDGWTLNILSKRVATITDPLGIRKTSYFGFNNEKDALAFQNYILEKSLCTRATVRQSERLTTNYECKVWSAKTELITFCATKDLETSSQESKEDAIVAIQSVR</sequence>
<gene>
    <name evidence="1" type="ORF">WA1_50410</name>
</gene>
<reference evidence="1 2" key="1">
    <citation type="journal article" date="2013" name="Genome Biol. Evol.">
        <title>Genomes of Stigonematalean cyanobacteria (subsection V) and the evolution of oxygenic photosynthesis from prokaryotes to plastids.</title>
        <authorList>
            <person name="Dagan T."/>
            <person name="Roettger M."/>
            <person name="Stucken K."/>
            <person name="Landan G."/>
            <person name="Koch R."/>
            <person name="Major P."/>
            <person name="Gould S.B."/>
            <person name="Goremykin V.V."/>
            <person name="Rippka R."/>
            <person name="Tandeau de Marsac N."/>
            <person name="Gugger M."/>
            <person name="Lockhart P.J."/>
            <person name="Allen J.F."/>
            <person name="Brune I."/>
            <person name="Maus I."/>
            <person name="Puhler A."/>
            <person name="Martin W.F."/>
        </authorList>
    </citation>
    <scope>NUCLEOTIDE SEQUENCE [LARGE SCALE GENOMIC DNA]</scope>
    <source>
        <strain evidence="1 2">PCC 7110</strain>
    </source>
</reference>
<dbReference type="STRING" id="128403.WA1_50410"/>
<dbReference type="Proteomes" id="UP000076925">
    <property type="component" value="Unassembled WGS sequence"/>
</dbReference>
<name>A0A139WR94_9CYAN</name>
<dbReference type="EMBL" id="ANNX02000064">
    <property type="protein sequence ID" value="KYC34952.1"/>
    <property type="molecule type" value="Genomic_DNA"/>
</dbReference>
<dbReference type="AlphaFoldDB" id="A0A139WR94"/>
<comment type="caution">
    <text evidence="1">The sequence shown here is derived from an EMBL/GenBank/DDBJ whole genome shotgun (WGS) entry which is preliminary data.</text>
</comment>
<keyword evidence="2" id="KW-1185">Reference proteome</keyword>
<accession>A0A139WR94</accession>
<proteinExistence type="predicted"/>
<evidence type="ECO:0000313" key="1">
    <source>
        <dbReference type="EMBL" id="KYC34952.1"/>
    </source>
</evidence>
<evidence type="ECO:0000313" key="2">
    <source>
        <dbReference type="Proteomes" id="UP000076925"/>
    </source>
</evidence>
<dbReference type="OrthoDB" id="486498at2"/>